<proteinExistence type="predicted"/>
<keyword evidence="2" id="KW-1185">Reference proteome</keyword>
<sequence length="128" mass="14576">MMQWEKWDRHPQMLSSSCILLLLSLFKLIITQYTGAAQLVDLLQQLSNSDSSPSWVSSHGSVLTISSLLRHNPFLITSAEFPLLADCLKDGLQDERFPVRETSTKVLERLILHQIQRDPSKTFAYVGF</sequence>
<gene>
    <name evidence="1" type="ORF">MANES_08G142350v8</name>
</gene>
<reference evidence="2" key="1">
    <citation type="journal article" date="2016" name="Nat. Biotechnol.">
        <title>Sequencing wild and cultivated cassava and related species reveals extensive interspecific hybridization and genetic diversity.</title>
        <authorList>
            <person name="Bredeson J.V."/>
            <person name="Lyons J.B."/>
            <person name="Prochnik S.E."/>
            <person name="Wu G.A."/>
            <person name="Ha C.M."/>
            <person name="Edsinger-Gonzales E."/>
            <person name="Grimwood J."/>
            <person name="Schmutz J."/>
            <person name="Rabbi I.Y."/>
            <person name="Egesi C."/>
            <person name="Nauluvula P."/>
            <person name="Lebot V."/>
            <person name="Ndunguru J."/>
            <person name="Mkamilo G."/>
            <person name="Bart R.S."/>
            <person name="Setter T.L."/>
            <person name="Gleadow R.M."/>
            <person name="Kulakow P."/>
            <person name="Ferguson M.E."/>
            <person name="Rounsley S."/>
            <person name="Rokhsar D.S."/>
        </authorList>
    </citation>
    <scope>NUCLEOTIDE SEQUENCE [LARGE SCALE GENOMIC DNA]</scope>
    <source>
        <strain evidence="2">cv. AM560-2</strain>
    </source>
</reference>
<evidence type="ECO:0000313" key="2">
    <source>
        <dbReference type="Proteomes" id="UP000091857"/>
    </source>
</evidence>
<organism evidence="1 2">
    <name type="scientific">Manihot esculenta</name>
    <name type="common">Cassava</name>
    <name type="synonym">Jatropha manihot</name>
    <dbReference type="NCBI Taxonomy" id="3983"/>
    <lineage>
        <taxon>Eukaryota</taxon>
        <taxon>Viridiplantae</taxon>
        <taxon>Streptophyta</taxon>
        <taxon>Embryophyta</taxon>
        <taxon>Tracheophyta</taxon>
        <taxon>Spermatophyta</taxon>
        <taxon>Magnoliopsida</taxon>
        <taxon>eudicotyledons</taxon>
        <taxon>Gunneridae</taxon>
        <taxon>Pentapetalae</taxon>
        <taxon>rosids</taxon>
        <taxon>fabids</taxon>
        <taxon>Malpighiales</taxon>
        <taxon>Euphorbiaceae</taxon>
        <taxon>Crotonoideae</taxon>
        <taxon>Manihoteae</taxon>
        <taxon>Manihot</taxon>
    </lineage>
</organism>
<protein>
    <submittedName>
        <fullName evidence="1">Uncharacterized protein</fullName>
    </submittedName>
</protein>
<dbReference type="EMBL" id="CM004394">
    <property type="protein sequence ID" value="KAG8649815.1"/>
    <property type="molecule type" value="Genomic_DNA"/>
</dbReference>
<comment type="caution">
    <text evidence="1">The sequence shown here is derived from an EMBL/GenBank/DDBJ whole genome shotgun (WGS) entry which is preliminary data.</text>
</comment>
<evidence type="ECO:0000313" key="1">
    <source>
        <dbReference type="EMBL" id="KAG8649815.1"/>
    </source>
</evidence>
<dbReference type="Proteomes" id="UP000091857">
    <property type="component" value="Chromosome 8"/>
</dbReference>
<name>A0ACB7HC38_MANES</name>
<accession>A0ACB7HC38</accession>